<dbReference type="Gene3D" id="2.150.10.10">
    <property type="entry name" value="Serralysin-like metalloprotease, C-terminal"/>
    <property type="match status" value="2"/>
</dbReference>
<sequence>MTPFNPNTLSEAPARVLDAFAETTPAPASLLEIARGGMSIRDGRGSPSVDGTRPATTDDRFEVGSQTKMMTSVIVLQLVEEGQLDLDAPLADQMDVSALDGIPNIETVTVREVLANRSGIPDFDTIPGDMGLPAFIEALMADPTGGFGVDDSLDLVSGQPADFPPGASYGYSNTNYLLLQKLIEQTTGTSFREQISTRIFEPAGMTNSSMRSDGAQDGMLRGYAELVPGQLLDVTDVAWDAGAAGGAISTTSDMVRFFDALFLSKTLLPQSQLEQMLDFRAPDGTPSLEGESLGLSSGTIYGQQFIGFQGGTLGTNSATFLHVQSGTVISLATNHSQAEPTDLLLRAVEALLQDSAWASFDPDAETFLIEGSASDMLLREDDTAPGGPETILSQGTFALTFEGALADFDTQHVRFTDGSTLWIGQDTADRFDGLEQAAPDAGHYLLGLGGNDQLSGGHGNDRLDGGAGEDRLEGRTGHDTLVGGTGDDQILGGRGNDMLDGGSGTDILLGGKGRDTLEGGDGDDVLVGGRGFDVFVFDGADGRDVVLDFTAGQDLFDLSQTGLTFADVHLTHWGPLQEIRFEDTTIIVVGSGPGPLTEDDFLF</sequence>
<evidence type="ECO:0000256" key="5">
    <source>
        <dbReference type="ARBA" id="ARBA00023136"/>
    </source>
</evidence>
<dbReference type="Gene3D" id="3.40.710.10">
    <property type="entry name" value="DD-peptidase/beta-lactamase superfamily"/>
    <property type="match status" value="1"/>
</dbReference>
<evidence type="ECO:0000313" key="8">
    <source>
        <dbReference type="EMBL" id="GIT95415.1"/>
    </source>
</evidence>
<dbReference type="InterPro" id="IPR003995">
    <property type="entry name" value="RTX_toxin_determinant-A"/>
</dbReference>
<feature type="compositionally biased region" description="Basic and acidic residues" evidence="6">
    <location>
        <begin position="459"/>
        <end position="478"/>
    </location>
</feature>
<dbReference type="EMBL" id="BPFH01000003">
    <property type="protein sequence ID" value="GIT95415.1"/>
    <property type="molecule type" value="Genomic_DNA"/>
</dbReference>
<dbReference type="Pfam" id="PF00353">
    <property type="entry name" value="HemolysinCabind"/>
    <property type="match status" value="2"/>
</dbReference>
<dbReference type="SUPFAM" id="SSF51120">
    <property type="entry name" value="beta-Roll"/>
    <property type="match status" value="1"/>
</dbReference>
<dbReference type="InterPro" id="IPR001343">
    <property type="entry name" value="Hemolysn_Ca-bd"/>
</dbReference>
<keyword evidence="9" id="KW-1185">Reference proteome</keyword>
<organism evidence="8 9">
    <name type="scientific">Jannaschia pagri</name>
    <dbReference type="NCBI Taxonomy" id="2829797"/>
    <lineage>
        <taxon>Bacteria</taxon>
        <taxon>Pseudomonadati</taxon>
        <taxon>Pseudomonadota</taxon>
        <taxon>Alphaproteobacteria</taxon>
        <taxon>Rhodobacterales</taxon>
        <taxon>Roseobacteraceae</taxon>
        <taxon>Jannaschia</taxon>
    </lineage>
</organism>
<dbReference type="InterPro" id="IPR001466">
    <property type="entry name" value="Beta-lactam-related"/>
</dbReference>
<dbReference type="InterPro" id="IPR012338">
    <property type="entry name" value="Beta-lactam/transpept-like"/>
</dbReference>
<dbReference type="PANTHER" id="PTHR46825:SF7">
    <property type="entry name" value="D-ALANYL-D-ALANINE CARBOXYPEPTIDASE"/>
    <property type="match status" value="1"/>
</dbReference>
<comment type="caution">
    <text evidence="8">The sequence shown here is derived from an EMBL/GenBank/DDBJ whole genome shotgun (WGS) entry which is preliminary data.</text>
</comment>
<dbReference type="PRINTS" id="PR01488">
    <property type="entry name" value="RTXTOXINA"/>
</dbReference>
<evidence type="ECO:0000256" key="3">
    <source>
        <dbReference type="ARBA" id="ARBA00022737"/>
    </source>
</evidence>
<accession>A0ABQ4NMF4</accession>
<keyword evidence="5" id="KW-0472">Membrane</keyword>
<dbReference type="Pfam" id="PF00144">
    <property type="entry name" value="Beta-lactamase"/>
    <property type="match status" value="1"/>
</dbReference>
<dbReference type="RefSeq" id="WP_220748907.1">
    <property type="nucleotide sequence ID" value="NZ_BPFH01000003.1"/>
</dbReference>
<protein>
    <recommendedName>
        <fullName evidence="7">Beta-lactamase-related domain-containing protein</fullName>
    </recommendedName>
</protein>
<evidence type="ECO:0000256" key="1">
    <source>
        <dbReference type="ARBA" id="ARBA00004370"/>
    </source>
</evidence>
<evidence type="ECO:0000256" key="6">
    <source>
        <dbReference type="SAM" id="MobiDB-lite"/>
    </source>
</evidence>
<evidence type="ECO:0000259" key="7">
    <source>
        <dbReference type="Pfam" id="PF00144"/>
    </source>
</evidence>
<keyword evidence="4" id="KW-0843">Virulence</keyword>
<dbReference type="InterPro" id="IPR011049">
    <property type="entry name" value="Serralysin-like_metalloprot_C"/>
</dbReference>
<feature type="region of interest" description="Disordered" evidence="6">
    <location>
        <begin position="39"/>
        <end position="59"/>
    </location>
</feature>
<dbReference type="PANTHER" id="PTHR46825">
    <property type="entry name" value="D-ALANYL-D-ALANINE-CARBOXYPEPTIDASE/ENDOPEPTIDASE AMPH"/>
    <property type="match status" value="1"/>
</dbReference>
<dbReference type="PROSITE" id="PS00330">
    <property type="entry name" value="HEMOLYSIN_CALCIUM"/>
    <property type="match status" value="4"/>
</dbReference>
<name>A0ABQ4NMF4_9RHOB</name>
<dbReference type="InterPro" id="IPR018511">
    <property type="entry name" value="Hemolysin-typ_Ca-bd_CS"/>
</dbReference>
<dbReference type="PRINTS" id="PR00313">
    <property type="entry name" value="CABNDNGRPT"/>
</dbReference>
<dbReference type="InterPro" id="IPR050491">
    <property type="entry name" value="AmpC-like"/>
</dbReference>
<dbReference type="SUPFAM" id="SSF56601">
    <property type="entry name" value="beta-lactamase/transpeptidase-like"/>
    <property type="match status" value="1"/>
</dbReference>
<dbReference type="Proteomes" id="UP000786693">
    <property type="component" value="Unassembled WGS sequence"/>
</dbReference>
<comment type="subcellular location">
    <subcellularLocation>
        <location evidence="1">Membrane</location>
    </subcellularLocation>
</comment>
<proteinExistence type="predicted"/>
<feature type="region of interest" description="Disordered" evidence="6">
    <location>
        <begin position="456"/>
        <end position="487"/>
    </location>
</feature>
<evidence type="ECO:0000256" key="4">
    <source>
        <dbReference type="ARBA" id="ARBA00023026"/>
    </source>
</evidence>
<feature type="domain" description="Beta-lactamase-related" evidence="7">
    <location>
        <begin position="29"/>
        <end position="346"/>
    </location>
</feature>
<evidence type="ECO:0000256" key="2">
    <source>
        <dbReference type="ARBA" id="ARBA00022656"/>
    </source>
</evidence>
<keyword evidence="2" id="KW-0800">Toxin</keyword>
<evidence type="ECO:0000313" key="9">
    <source>
        <dbReference type="Proteomes" id="UP000786693"/>
    </source>
</evidence>
<reference evidence="8 9" key="1">
    <citation type="submission" date="2021-05" db="EMBL/GenBank/DDBJ databases">
        <title>Bacteria Genome sequencing.</title>
        <authorList>
            <person name="Takabe Y."/>
            <person name="Nakajima Y."/>
            <person name="Suzuki S."/>
            <person name="Shiozaki T."/>
        </authorList>
    </citation>
    <scope>NUCLEOTIDE SEQUENCE [LARGE SCALE GENOMIC DNA]</scope>
    <source>
        <strain evidence="8 9">AI_62</strain>
    </source>
</reference>
<gene>
    <name evidence="8" type="ORF">JANAI62_20380</name>
</gene>
<keyword evidence="3" id="KW-0677">Repeat</keyword>